<evidence type="ECO:0000256" key="10">
    <source>
        <dbReference type="ARBA" id="ARBA00023239"/>
    </source>
</evidence>
<dbReference type="SUPFAM" id="SSF48150">
    <property type="entry name" value="DNA-glycosylase"/>
    <property type="match status" value="1"/>
</dbReference>
<dbReference type="PATRIC" id="fig|1429043.3.peg.3245"/>
<dbReference type="InterPro" id="IPR000445">
    <property type="entry name" value="HhH_motif"/>
</dbReference>
<evidence type="ECO:0000256" key="1">
    <source>
        <dbReference type="ARBA" id="ARBA00008343"/>
    </source>
</evidence>
<dbReference type="InterPro" id="IPR005759">
    <property type="entry name" value="Nth"/>
</dbReference>
<keyword evidence="15" id="KW-1185">Reference proteome</keyword>
<keyword evidence="14" id="KW-0255">Endonuclease</keyword>
<evidence type="ECO:0000256" key="3">
    <source>
        <dbReference type="ARBA" id="ARBA00022723"/>
    </source>
</evidence>
<dbReference type="FunFam" id="1.10.1670.10:FF:000001">
    <property type="entry name" value="Endonuclease III"/>
    <property type="match status" value="1"/>
</dbReference>
<keyword evidence="5 12" id="KW-0378">Hydrolase</keyword>
<feature type="binding site" evidence="12">
    <location>
        <position position="208"/>
    </location>
    <ligand>
        <name>[4Fe-4S] cluster</name>
        <dbReference type="ChEBI" id="CHEBI:49883"/>
    </ligand>
</feature>
<evidence type="ECO:0000256" key="7">
    <source>
        <dbReference type="ARBA" id="ARBA00023014"/>
    </source>
</evidence>
<dbReference type="InterPro" id="IPR011257">
    <property type="entry name" value="DNA_glycosylase"/>
</dbReference>
<comment type="cofactor">
    <cofactor evidence="12">
        <name>[4Fe-4S] cluster</name>
        <dbReference type="ChEBI" id="CHEBI:49883"/>
    </cofactor>
    <text evidence="12">Binds 1 [4Fe-4S] cluster.</text>
</comment>
<evidence type="ECO:0000256" key="9">
    <source>
        <dbReference type="ARBA" id="ARBA00023204"/>
    </source>
</evidence>
<name>A0A0D2HRC2_9BACT</name>
<evidence type="ECO:0000313" key="14">
    <source>
        <dbReference type="EMBL" id="KIX13093.1"/>
    </source>
</evidence>
<dbReference type="Gene3D" id="1.10.1670.10">
    <property type="entry name" value="Helix-hairpin-Helix base-excision DNA repair enzymes (C-terminal)"/>
    <property type="match status" value="1"/>
</dbReference>
<feature type="binding site" evidence="12">
    <location>
        <position position="217"/>
    </location>
    <ligand>
        <name>[4Fe-4S] cluster</name>
        <dbReference type="ChEBI" id="CHEBI:49883"/>
    </ligand>
</feature>
<keyword evidence="2 12" id="KW-0004">4Fe-4S</keyword>
<evidence type="ECO:0000256" key="12">
    <source>
        <dbReference type="HAMAP-Rule" id="MF_00942"/>
    </source>
</evidence>
<dbReference type="Gene3D" id="1.10.340.30">
    <property type="entry name" value="Hypothetical protein, domain 2"/>
    <property type="match status" value="1"/>
</dbReference>
<dbReference type="Pfam" id="PF10576">
    <property type="entry name" value="EndIII_4Fe-2S"/>
    <property type="match status" value="1"/>
</dbReference>
<dbReference type="GO" id="GO:0051539">
    <property type="term" value="F:4 iron, 4 sulfur cluster binding"/>
    <property type="evidence" value="ECO:0007669"/>
    <property type="project" value="UniProtKB-UniRule"/>
</dbReference>
<evidence type="ECO:0000256" key="6">
    <source>
        <dbReference type="ARBA" id="ARBA00023004"/>
    </source>
</evidence>
<dbReference type="PROSITE" id="PS00764">
    <property type="entry name" value="ENDONUCLEASE_III_1"/>
    <property type="match status" value="1"/>
</dbReference>
<evidence type="ECO:0000313" key="15">
    <source>
        <dbReference type="Proteomes" id="UP000032233"/>
    </source>
</evidence>
<protein>
    <recommendedName>
        <fullName evidence="12">Endonuclease III</fullName>
        <ecNumber evidence="12">4.2.99.18</ecNumber>
    </recommendedName>
    <alternativeName>
        <fullName evidence="12">DNA-(apurinic or apyrimidinic site) lyase</fullName>
    </alternativeName>
</protein>
<proteinExistence type="inferred from homology"/>
<evidence type="ECO:0000256" key="11">
    <source>
        <dbReference type="ARBA" id="ARBA00023295"/>
    </source>
</evidence>
<feature type="binding site" evidence="12">
    <location>
        <position position="201"/>
    </location>
    <ligand>
        <name>[4Fe-4S] cluster</name>
        <dbReference type="ChEBI" id="CHEBI:49883"/>
    </ligand>
</feature>
<dbReference type="InterPro" id="IPR004036">
    <property type="entry name" value="Endonuclease-III-like_CS2"/>
</dbReference>
<evidence type="ECO:0000259" key="13">
    <source>
        <dbReference type="SMART" id="SM00478"/>
    </source>
</evidence>
<dbReference type="FunCoup" id="A0A0D2HRC2">
    <property type="interactions" value="404"/>
</dbReference>
<dbReference type="InParanoid" id="A0A0D2HRC2"/>
<keyword evidence="14" id="KW-0540">Nuclease</keyword>
<dbReference type="STRING" id="1429043.X474_15335"/>
<keyword evidence="3 12" id="KW-0479">Metal-binding</keyword>
<comment type="similarity">
    <text evidence="1 12">Belongs to the Nth/MutY family.</text>
</comment>
<dbReference type="NCBIfam" id="TIGR01083">
    <property type="entry name" value="nth"/>
    <property type="match status" value="1"/>
</dbReference>
<dbReference type="GO" id="GO:0046872">
    <property type="term" value="F:metal ion binding"/>
    <property type="evidence" value="ECO:0007669"/>
    <property type="project" value="UniProtKB-KW"/>
</dbReference>
<comment type="caution">
    <text evidence="14">The sequence shown here is derived from an EMBL/GenBank/DDBJ whole genome shotgun (WGS) entry which is preliminary data.</text>
</comment>
<dbReference type="HAMAP" id="MF_00942">
    <property type="entry name" value="Nth"/>
    <property type="match status" value="1"/>
</dbReference>
<dbReference type="InterPro" id="IPR023170">
    <property type="entry name" value="HhH_base_excis_C"/>
</dbReference>
<dbReference type="OrthoDB" id="9800977at2"/>
<dbReference type="InterPro" id="IPR003651">
    <property type="entry name" value="Endonuclease3_FeS-loop_motif"/>
</dbReference>
<dbReference type="FunFam" id="1.10.340.30:FF:000001">
    <property type="entry name" value="Endonuclease III"/>
    <property type="match status" value="1"/>
</dbReference>
<dbReference type="EC" id="4.2.99.18" evidence="12"/>
<keyword evidence="6 12" id="KW-0408">Iron</keyword>
<dbReference type="InterPro" id="IPR003265">
    <property type="entry name" value="HhH-GPD_domain"/>
</dbReference>
<dbReference type="GO" id="GO:0006285">
    <property type="term" value="P:base-excision repair, AP site formation"/>
    <property type="evidence" value="ECO:0007669"/>
    <property type="project" value="TreeGrafter"/>
</dbReference>
<dbReference type="Pfam" id="PF00633">
    <property type="entry name" value="HHH"/>
    <property type="match status" value="1"/>
</dbReference>
<keyword evidence="4 12" id="KW-0227">DNA damage</keyword>
<dbReference type="SMART" id="SM00525">
    <property type="entry name" value="FES"/>
    <property type="match status" value="1"/>
</dbReference>
<evidence type="ECO:0000256" key="8">
    <source>
        <dbReference type="ARBA" id="ARBA00023125"/>
    </source>
</evidence>
<comment type="catalytic activity">
    <reaction evidence="12">
        <text>2'-deoxyribonucleotide-(2'-deoxyribose 5'-phosphate)-2'-deoxyribonucleotide-DNA = a 3'-end 2'-deoxyribonucleotide-(2,3-dehydro-2,3-deoxyribose 5'-phosphate)-DNA + a 5'-end 5'-phospho-2'-deoxyribonucleoside-DNA + H(+)</text>
        <dbReference type="Rhea" id="RHEA:66592"/>
        <dbReference type="Rhea" id="RHEA-COMP:13180"/>
        <dbReference type="Rhea" id="RHEA-COMP:16897"/>
        <dbReference type="Rhea" id="RHEA-COMP:17067"/>
        <dbReference type="ChEBI" id="CHEBI:15378"/>
        <dbReference type="ChEBI" id="CHEBI:136412"/>
        <dbReference type="ChEBI" id="CHEBI:157695"/>
        <dbReference type="ChEBI" id="CHEBI:167181"/>
        <dbReference type="EC" id="4.2.99.18"/>
    </reaction>
</comment>
<dbReference type="GO" id="GO:0003677">
    <property type="term" value="F:DNA binding"/>
    <property type="evidence" value="ECO:0007669"/>
    <property type="project" value="UniProtKB-UniRule"/>
</dbReference>
<comment type="function">
    <text evidence="12">DNA repair enzyme that has both DNA N-glycosylase activity and AP-lyase activity. The DNA N-glycosylase activity releases various damaged pyrimidines from DNA by cleaving the N-glycosidic bond, leaving an AP (apurinic/apyrimidinic) site. The AP-lyase activity cleaves the phosphodiester bond 3' to the AP site by a beta-elimination, leaving a 3'-terminal unsaturated sugar and a product with a terminal 5'-phosphate.</text>
</comment>
<dbReference type="PANTHER" id="PTHR10359">
    <property type="entry name" value="A/G-SPECIFIC ADENINE GLYCOSYLASE/ENDONUCLEASE III"/>
    <property type="match status" value="1"/>
</dbReference>
<gene>
    <name evidence="12" type="primary">nth</name>
    <name evidence="14" type="ORF">X474_15335</name>
</gene>
<sequence>MPRTSGSKSKKTVRPAKERVRAVLTELARLYPDAACTLDHKGPLQLVVATILSAQCTDERVNKVTPALFARFPRAIDYAEADIAELEEMIRSTGFFRNKAKSIKGLGAKLVEEHNSRVPQTLEELVKLPGVGRKTANVVLGDAFDTPGITVDTHVGRLSRRLGFTSQKDAVKAEFELMEIIPQPEWTTFSHRMILHGRKVCLSRKPKCGECTLAALCPSAEL</sequence>
<dbReference type="RefSeq" id="WP_044349719.1">
    <property type="nucleotide sequence ID" value="NZ_AZAC01000018.1"/>
</dbReference>
<keyword evidence="11 12" id="KW-0326">Glycosidase</keyword>
<dbReference type="PANTHER" id="PTHR10359:SF18">
    <property type="entry name" value="ENDONUCLEASE III"/>
    <property type="match status" value="1"/>
</dbReference>
<dbReference type="InterPro" id="IPR004035">
    <property type="entry name" value="Endouclease-III_FeS-bd_BS"/>
</dbReference>
<keyword evidence="8 12" id="KW-0238">DNA-binding</keyword>
<evidence type="ECO:0000256" key="4">
    <source>
        <dbReference type="ARBA" id="ARBA00022763"/>
    </source>
</evidence>
<dbReference type="EMBL" id="AZAC01000018">
    <property type="protein sequence ID" value="KIX13093.1"/>
    <property type="molecule type" value="Genomic_DNA"/>
</dbReference>
<dbReference type="GO" id="GO:0140078">
    <property type="term" value="F:class I DNA-(apurinic or apyrimidinic site) endonuclease activity"/>
    <property type="evidence" value="ECO:0007669"/>
    <property type="project" value="UniProtKB-EC"/>
</dbReference>
<dbReference type="Proteomes" id="UP000032233">
    <property type="component" value="Unassembled WGS sequence"/>
</dbReference>
<accession>A0A0D2HRC2</accession>
<feature type="binding site" evidence="12">
    <location>
        <position position="211"/>
    </location>
    <ligand>
        <name>[4Fe-4S] cluster</name>
        <dbReference type="ChEBI" id="CHEBI:49883"/>
    </ligand>
</feature>
<dbReference type="AlphaFoldDB" id="A0A0D2HRC2"/>
<evidence type="ECO:0000256" key="5">
    <source>
        <dbReference type="ARBA" id="ARBA00022801"/>
    </source>
</evidence>
<feature type="domain" description="HhH-GPD" evidence="13">
    <location>
        <begin position="52"/>
        <end position="199"/>
    </location>
</feature>
<dbReference type="PROSITE" id="PS01155">
    <property type="entry name" value="ENDONUCLEASE_III_2"/>
    <property type="match status" value="1"/>
</dbReference>
<keyword evidence="9 12" id="KW-0234">DNA repair</keyword>
<organism evidence="14 15">
    <name type="scientific">Dethiosulfatarculus sandiegensis</name>
    <dbReference type="NCBI Taxonomy" id="1429043"/>
    <lineage>
        <taxon>Bacteria</taxon>
        <taxon>Pseudomonadati</taxon>
        <taxon>Thermodesulfobacteriota</taxon>
        <taxon>Desulfarculia</taxon>
        <taxon>Desulfarculales</taxon>
        <taxon>Desulfarculaceae</taxon>
        <taxon>Dethiosulfatarculus</taxon>
    </lineage>
</organism>
<keyword evidence="10 12" id="KW-0456">Lyase</keyword>
<dbReference type="GO" id="GO:0019104">
    <property type="term" value="F:DNA N-glycosylase activity"/>
    <property type="evidence" value="ECO:0007669"/>
    <property type="project" value="UniProtKB-UniRule"/>
</dbReference>
<evidence type="ECO:0000256" key="2">
    <source>
        <dbReference type="ARBA" id="ARBA00022485"/>
    </source>
</evidence>
<dbReference type="SMART" id="SM00478">
    <property type="entry name" value="ENDO3c"/>
    <property type="match status" value="1"/>
</dbReference>
<dbReference type="CDD" id="cd00056">
    <property type="entry name" value="ENDO3c"/>
    <property type="match status" value="1"/>
</dbReference>
<dbReference type="Pfam" id="PF00730">
    <property type="entry name" value="HhH-GPD"/>
    <property type="match status" value="1"/>
</dbReference>
<keyword evidence="7 12" id="KW-0411">Iron-sulfur</keyword>
<dbReference type="PIRSF" id="PIRSF001435">
    <property type="entry name" value="Nth"/>
    <property type="match status" value="1"/>
</dbReference>
<reference evidence="14 15" key="1">
    <citation type="submission" date="2013-11" db="EMBL/GenBank/DDBJ databases">
        <title>Metagenomic analysis of a methanogenic consortium involved in long chain n-alkane degradation.</title>
        <authorList>
            <person name="Davidova I.A."/>
            <person name="Callaghan A.V."/>
            <person name="Wawrik B."/>
            <person name="Pruitt S."/>
            <person name="Marks C."/>
            <person name="Duncan K.E."/>
            <person name="Suflita J.M."/>
        </authorList>
    </citation>
    <scope>NUCLEOTIDE SEQUENCE [LARGE SCALE GENOMIC DNA]</scope>
    <source>
        <strain evidence="14 15">SPR</strain>
    </source>
</reference>